<proteinExistence type="inferred from homology"/>
<evidence type="ECO:0000256" key="1">
    <source>
        <dbReference type="ARBA" id="ARBA00022485"/>
    </source>
</evidence>
<name>A0A0F9EBX8_9ZZZZ</name>
<dbReference type="GO" id="GO:0051539">
    <property type="term" value="F:4 iron, 4 sulfur cluster binding"/>
    <property type="evidence" value="ECO:0007669"/>
    <property type="project" value="UniProtKB-KW"/>
</dbReference>
<dbReference type="CDD" id="cd01335">
    <property type="entry name" value="Radical_SAM"/>
    <property type="match status" value="1"/>
</dbReference>
<dbReference type="InterPro" id="IPR058240">
    <property type="entry name" value="rSAM_sf"/>
</dbReference>
<dbReference type="Gene3D" id="3.20.20.70">
    <property type="entry name" value="Aldolase class I"/>
    <property type="match status" value="1"/>
</dbReference>
<evidence type="ECO:0000256" key="5">
    <source>
        <dbReference type="ARBA" id="ARBA00023004"/>
    </source>
</evidence>
<comment type="caution">
    <text evidence="9">The sequence shown here is derived from an EMBL/GenBank/DDBJ whole genome shotgun (WGS) entry which is preliminary data.</text>
</comment>
<evidence type="ECO:0000256" key="7">
    <source>
        <dbReference type="ARBA" id="ARBA00023239"/>
    </source>
</evidence>
<dbReference type="InterPro" id="IPR007197">
    <property type="entry name" value="rSAM"/>
</dbReference>
<reference evidence="9" key="1">
    <citation type="journal article" date="2015" name="Nature">
        <title>Complex archaea that bridge the gap between prokaryotes and eukaryotes.</title>
        <authorList>
            <person name="Spang A."/>
            <person name="Saw J.H."/>
            <person name="Jorgensen S.L."/>
            <person name="Zaremba-Niedzwiedzka K."/>
            <person name="Martijn J."/>
            <person name="Lind A.E."/>
            <person name="van Eijk R."/>
            <person name="Schleper C."/>
            <person name="Guy L."/>
            <person name="Ettema T.J."/>
        </authorList>
    </citation>
    <scope>NUCLEOTIDE SEQUENCE</scope>
</reference>
<dbReference type="GO" id="GO:0046872">
    <property type="term" value="F:metal ion binding"/>
    <property type="evidence" value="ECO:0007669"/>
    <property type="project" value="UniProtKB-KW"/>
</dbReference>
<evidence type="ECO:0000313" key="9">
    <source>
        <dbReference type="EMBL" id="KKL71563.1"/>
    </source>
</evidence>
<dbReference type="PIRSF" id="PIRSF000370">
    <property type="entry name" value="QueE"/>
    <property type="match status" value="1"/>
</dbReference>
<dbReference type="SFLD" id="SFLDS00029">
    <property type="entry name" value="Radical_SAM"/>
    <property type="match status" value="1"/>
</dbReference>
<keyword evidence="6" id="KW-0411">Iron-sulfur</keyword>
<evidence type="ECO:0000256" key="6">
    <source>
        <dbReference type="ARBA" id="ARBA00023014"/>
    </source>
</evidence>
<keyword evidence="1" id="KW-0004">4Fe-4S</keyword>
<keyword evidence="3" id="KW-0479">Metal-binding</keyword>
<keyword evidence="7" id="KW-0456">Lyase</keyword>
<feature type="domain" description="Radical SAM core" evidence="8">
    <location>
        <begin position="27"/>
        <end position="241"/>
    </location>
</feature>
<dbReference type="Pfam" id="PF04055">
    <property type="entry name" value="Radical_SAM"/>
    <property type="match status" value="1"/>
</dbReference>
<keyword evidence="4" id="KW-0460">Magnesium</keyword>
<dbReference type="PANTHER" id="PTHR42836">
    <property type="entry name" value="7-CARBOXY-7-DEAZAGUANINE SYNTHASE"/>
    <property type="match status" value="1"/>
</dbReference>
<dbReference type="AlphaFoldDB" id="A0A0F9EBX8"/>
<evidence type="ECO:0000256" key="3">
    <source>
        <dbReference type="ARBA" id="ARBA00022723"/>
    </source>
</evidence>
<dbReference type="HAMAP" id="MF_00917">
    <property type="entry name" value="QueE"/>
    <property type="match status" value="1"/>
</dbReference>
<evidence type="ECO:0000259" key="8">
    <source>
        <dbReference type="PROSITE" id="PS51918"/>
    </source>
</evidence>
<keyword evidence="2" id="KW-0949">S-adenosyl-L-methionine</keyword>
<evidence type="ECO:0000256" key="2">
    <source>
        <dbReference type="ARBA" id="ARBA00022691"/>
    </source>
</evidence>
<dbReference type="InterPro" id="IPR024924">
    <property type="entry name" value="7-CO-7-deazaguanine_synth-like"/>
</dbReference>
<keyword evidence="5" id="KW-0408">Iron</keyword>
<sequence length="258" mass="30138">MRKTIKISDDCLKIAEIFVTVQGEGPNTGIPVVFVRLQLCNLSCRWCDTPYTWNWEGTDFKHDTKDYEQKKYDPRKEIITMTPDEVLNKVKELAGKNVKRVIWTGGEPLIQQRSYAFIKTLQLLTDNGFKIEVETNGTLKPSEEVQPYIDQYNVSPKLENSGNTLKVRRKDKPYEFFTKAPNAYFKFVVMDEKDMEEIQEIQKQYNIPSSKILLMPEGRTEEETKARAQKLVKLCIKYGYRFCNRLQVWIWDGAVRGV</sequence>
<protein>
    <recommendedName>
        <fullName evidence="8">Radical SAM core domain-containing protein</fullName>
    </recommendedName>
</protein>
<dbReference type="InterPro" id="IPR013785">
    <property type="entry name" value="Aldolase_TIM"/>
</dbReference>
<evidence type="ECO:0000256" key="4">
    <source>
        <dbReference type="ARBA" id="ARBA00022842"/>
    </source>
</evidence>
<dbReference type="SUPFAM" id="SSF102114">
    <property type="entry name" value="Radical SAM enzymes"/>
    <property type="match status" value="1"/>
</dbReference>
<gene>
    <name evidence="9" type="ORF">LCGC14_2093660</name>
</gene>
<dbReference type="GO" id="GO:0016829">
    <property type="term" value="F:lyase activity"/>
    <property type="evidence" value="ECO:0007669"/>
    <property type="project" value="UniProtKB-KW"/>
</dbReference>
<accession>A0A0F9EBX8</accession>
<dbReference type="EMBL" id="LAZR01025553">
    <property type="protein sequence ID" value="KKL71563.1"/>
    <property type="molecule type" value="Genomic_DNA"/>
</dbReference>
<dbReference type="PANTHER" id="PTHR42836:SF1">
    <property type="entry name" value="7-CARBOXY-7-DEAZAGUANINE SYNTHASE"/>
    <property type="match status" value="1"/>
</dbReference>
<dbReference type="PROSITE" id="PS51918">
    <property type="entry name" value="RADICAL_SAM"/>
    <property type="match status" value="1"/>
</dbReference>
<organism evidence="9">
    <name type="scientific">marine sediment metagenome</name>
    <dbReference type="NCBI Taxonomy" id="412755"/>
    <lineage>
        <taxon>unclassified sequences</taxon>
        <taxon>metagenomes</taxon>
        <taxon>ecological metagenomes</taxon>
    </lineage>
</organism>